<dbReference type="GeneTree" id="ENSGT01030000239988"/>
<evidence type="ECO:0000259" key="1">
    <source>
        <dbReference type="PROSITE" id="PS50209"/>
    </source>
</evidence>
<proteinExistence type="predicted"/>
<dbReference type="InterPro" id="IPR001315">
    <property type="entry name" value="CARD"/>
</dbReference>
<dbReference type="SUPFAM" id="SSF47986">
    <property type="entry name" value="DEATH domain"/>
    <property type="match status" value="1"/>
</dbReference>
<evidence type="ECO:0000313" key="2">
    <source>
        <dbReference type="Ensembl" id="ENSGMOP00000064123.1"/>
    </source>
</evidence>
<dbReference type="AlphaFoldDB" id="A0A8C5CP02"/>
<dbReference type="Proteomes" id="UP000694546">
    <property type="component" value="Chromosome 16"/>
</dbReference>
<dbReference type="InterPro" id="IPR011029">
    <property type="entry name" value="DEATH-like_dom_sf"/>
</dbReference>
<feature type="domain" description="CARD" evidence="1">
    <location>
        <begin position="1"/>
        <end position="66"/>
    </location>
</feature>
<dbReference type="GO" id="GO:0042981">
    <property type="term" value="P:regulation of apoptotic process"/>
    <property type="evidence" value="ECO:0007669"/>
    <property type="project" value="InterPro"/>
</dbReference>
<name>A0A8C5CP02_GADMO</name>
<keyword evidence="3" id="KW-1185">Reference proteome</keyword>
<dbReference type="PROSITE" id="PS50209">
    <property type="entry name" value="CARD"/>
    <property type="match status" value="1"/>
</dbReference>
<dbReference type="Ensembl" id="ENSGMOT00000043986.1">
    <property type="protein sequence ID" value="ENSGMOP00000064123.1"/>
    <property type="gene ID" value="ENSGMOG00000023660.1"/>
</dbReference>
<accession>A0A8C5CP02</accession>
<evidence type="ECO:0000313" key="3">
    <source>
        <dbReference type="Proteomes" id="UP000694546"/>
    </source>
</evidence>
<sequence length="71" mass="8203">LLRYLREMNVLNDEEKETVEGWMTSEDRARCLIDTVMKKGERASTVMVDYLTEKPPELWPTLGLTPTSDSL</sequence>
<dbReference type="Gene3D" id="1.10.533.10">
    <property type="entry name" value="Death Domain, Fas"/>
    <property type="match status" value="1"/>
</dbReference>
<reference evidence="2" key="2">
    <citation type="submission" date="2025-09" db="UniProtKB">
        <authorList>
            <consortium name="Ensembl"/>
        </authorList>
    </citation>
    <scope>IDENTIFICATION</scope>
</reference>
<protein>
    <recommendedName>
        <fullName evidence="1">CARD domain-containing protein</fullName>
    </recommendedName>
</protein>
<organism evidence="2 3">
    <name type="scientific">Gadus morhua</name>
    <name type="common">Atlantic cod</name>
    <dbReference type="NCBI Taxonomy" id="8049"/>
    <lineage>
        <taxon>Eukaryota</taxon>
        <taxon>Metazoa</taxon>
        <taxon>Chordata</taxon>
        <taxon>Craniata</taxon>
        <taxon>Vertebrata</taxon>
        <taxon>Euteleostomi</taxon>
        <taxon>Actinopterygii</taxon>
        <taxon>Neopterygii</taxon>
        <taxon>Teleostei</taxon>
        <taxon>Neoteleostei</taxon>
        <taxon>Acanthomorphata</taxon>
        <taxon>Zeiogadaria</taxon>
        <taxon>Gadariae</taxon>
        <taxon>Gadiformes</taxon>
        <taxon>Gadoidei</taxon>
        <taxon>Gadidae</taxon>
        <taxon>Gadus</taxon>
    </lineage>
</organism>
<dbReference type="Pfam" id="PF00619">
    <property type="entry name" value="CARD"/>
    <property type="match status" value="1"/>
</dbReference>
<reference evidence="2" key="1">
    <citation type="submission" date="2025-08" db="UniProtKB">
        <authorList>
            <consortium name="Ensembl"/>
        </authorList>
    </citation>
    <scope>IDENTIFICATION</scope>
</reference>